<evidence type="ECO:0000313" key="4">
    <source>
        <dbReference type="Proteomes" id="UP001143463"/>
    </source>
</evidence>
<gene>
    <name evidence="3" type="ORF">GCM10017577_56510</name>
</gene>
<dbReference type="Gene3D" id="3.60.40.10">
    <property type="entry name" value="PPM-type phosphatase domain"/>
    <property type="match status" value="1"/>
</dbReference>
<dbReference type="Proteomes" id="UP001143463">
    <property type="component" value="Unassembled WGS sequence"/>
</dbReference>
<proteinExistence type="predicted"/>
<sequence>MTEPEHATSAAVLEIDARIDTAPYPAVVADAAGIVQALNRAARTLLPDVRVGETLTATAPGWLAESHATLAADPTPGPSPGGAAQGWVDRRSLEGHPVRHDDGTVTWWLVDDTDTRLAREALRTEQARTAFLTEVSTALLGSLNLQRCMETTVTLATVNLCDAAIVMAPAGRGGRYPTVTAVRGGEVVHDVLDVDAEEVPGLAEALQGFPPVPSRWLDPMSVPEWLRPTGFGEVGSIVVTPLPGHGVPAGALILVRGAGAAEFSEEEEVVARLFATRAGVAMSAARMYDQQASITETLMRDLLPPTVHQLSGVEFAARYRAAQDGDRIGGDFYDVHPASEEDEESLVVLGDVCGKGLDAAVLTGKIRSTLHALLPLADDHLRMLRLLNGALLNTHDARFATLVLASVARDGAGVRLRLTCGGHPAPLVVRADGRVEEAPTRGTLIGAMPDVGATTAELTLGPGETCLMYTDGITEAKGGPFGDELFGEHRLHRALGECAGMPAEAVVERVQMLASQWLGRGAHDDMAVLAITAPRGQHLTAVGGHGRGRYTA</sequence>
<name>A0A9W6NZ23_9PSEU</name>
<dbReference type="PANTHER" id="PTHR43156">
    <property type="entry name" value="STAGE II SPORULATION PROTEIN E-RELATED"/>
    <property type="match status" value="1"/>
</dbReference>
<keyword evidence="1" id="KW-0378">Hydrolase</keyword>
<protein>
    <recommendedName>
        <fullName evidence="2">PPM-type phosphatase domain-containing protein</fullName>
    </recommendedName>
</protein>
<evidence type="ECO:0000313" key="3">
    <source>
        <dbReference type="EMBL" id="GLL14504.1"/>
    </source>
</evidence>
<accession>A0A9W6NZ23</accession>
<reference evidence="3" key="2">
    <citation type="submission" date="2023-01" db="EMBL/GenBank/DDBJ databases">
        <authorList>
            <person name="Sun Q."/>
            <person name="Evtushenko L."/>
        </authorList>
    </citation>
    <scope>NUCLEOTIDE SEQUENCE</scope>
    <source>
        <strain evidence="3">VKM Ac-1069</strain>
    </source>
</reference>
<organism evidence="3 4">
    <name type="scientific">Pseudonocardia halophobica</name>
    <dbReference type="NCBI Taxonomy" id="29401"/>
    <lineage>
        <taxon>Bacteria</taxon>
        <taxon>Bacillati</taxon>
        <taxon>Actinomycetota</taxon>
        <taxon>Actinomycetes</taxon>
        <taxon>Pseudonocardiales</taxon>
        <taxon>Pseudonocardiaceae</taxon>
        <taxon>Pseudonocardia</taxon>
    </lineage>
</organism>
<dbReference type="GO" id="GO:0016791">
    <property type="term" value="F:phosphatase activity"/>
    <property type="evidence" value="ECO:0007669"/>
    <property type="project" value="TreeGrafter"/>
</dbReference>
<comment type="caution">
    <text evidence="3">The sequence shown here is derived from an EMBL/GenBank/DDBJ whole genome shotgun (WGS) entry which is preliminary data.</text>
</comment>
<dbReference type="InterPro" id="IPR029016">
    <property type="entry name" value="GAF-like_dom_sf"/>
</dbReference>
<dbReference type="RefSeq" id="WP_231498353.1">
    <property type="nucleotide sequence ID" value="NZ_BAAAUZ010000033.1"/>
</dbReference>
<dbReference type="InterPro" id="IPR036457">
    <property type="entry name" value="PPM-type-like_dom_sf"/>
</dbReference>
<dbReference type="SUPFAM" id="SSF81606">
    <property type="entry name" value="PP2C-like"/>
    <property type="match status" value="1"/>
</dbReference>
<dbReference type="PANTHER" id="PTHR43156:SF2">
    <property type="entry name" value="STAGE II SPORULATION PROTEIN E"/>
    <property type="match status" value="1"/>
</dbReference>
<dbReference type="EMBL" id="BSFQ01000033">
    <property type="protein sequence ID" value="GLL14504.1"/>
    <property type="molecule type" value="Genomic_DNA"/>
</dbReference>
<dbReference type="Pfam" id="PF07228">
    <property type="entry name" value="SpoIIE"/>
    <property type="match status" value="1"/>
</dbReference>
<keyword evidence="4" id="KW-1185">Reference proteome</keyword>
<reference evidence="3" key="1">
    <citation type="journal article" date="2014" name="Int. J. Syst. Evol. Microbiol.">
        <title>Complete genome sequence of Corynebacterium casei LMG S-19264T (=DSM 44701T), isolated from a smear-ripened cheese.</title>
        <authorList>
            <consortium name="US DOE Joint Genome Institute (JGI-PGF)"/>
            <person name="Walter F."/>
            <person name="Albersmeier A."/>
            <person name="Kalinowski J."/>
            <person name="Ruckert C."/>
        </authorList>
    </citation>
    <scope>NUCLEOTIDE SEQUENCE</scope>
    <source>
        <strain evidence="3">VKM Ac-1069</strain>
    </source>
</reference>
<dbReference type="SMART" id="SM00331">
    <property type="entry name" value="PP2C_SIG"/>
    <property type="match status" value="1"/>
</dbReference>
<dbReference type="InterPro" id="IPR052016">
    <property type="entry name" value="Bact_Sigma-Reg"/>
</dbReference>
<dbReference type="SUPFAM" id="SSF55781">
    <property type="entry name" value="GAF domain-like"/>
    <property type="match status" value="1"/>
</dbReference>
<dbReference type="InterPro" id="IPR001932">
    <property type="entry name" value="PPM-type_phosphatase-like_dom"/>
</dbReference>
<evidence type="ECO:0000259" key="2">
    <source>
        <dbReference type="SMART" id="SM00331"/>
    </source>
</evidence>
<dbReference type="AlphaFoldDB" id="A0A9W6NZ23"/>
<evidence type="ECO:0000256" key="1">
    <source>
        <dbReference type="ARBA" id="ARBA00022801"/>
    </source>
</evidence>
<dbReference type="Gene3D" id="3.30.450.40">
    <property type="match status" value="1"/>
</dbReference>
<feature type="domain" description="PPM-type phosphatase" evidence="2">
    <location>
        <begin position="310"/>
        <end position="533"/>
    </location>
</feature>